<dbReference type="EMBL" id="KI299346">
    <property type="protein sequence ID" value="ERZ97755.1"/>
    <property type="molecule type" value="Genomic_DNA"/>
</dbReference>
<gene>
    <name evidence="1" type="ORF">GLOINDRAFT_88834</name>
</gene>
<dbReference type="AlphaFoldDB" id="U9T308"/>
<organism evidence="1">
    <name type="scientific">Rhizophagus irregularis (strain DAOM 181602 / DAOM 197198 / MUCL 43194)</name>
    <name type="common">Arbuscular mycorrhizal fungus</name>
    <name type="synonym">Glomus intraradices</name>
    <dbReference type="NCBI Taxonomy" id="747089"/>
    <lineage>
        <taxon>Eukaryota</taxon>
        <taxon>Fungi</taxon>
        <taxon>Fungi incertae sedis</taxon>
        <taxon>Mucoromycota</taxon>
        <taxon>Glomeromycotina</taxon>
        <taxon>Glomeromycetes</taxon>
        <taxon>Glomerales</taxon>
        <taxon>Glomeraceae</taxon>
        <taxon>Rhizophagus</taxon>
    </lineage>
</organism>
<reference evidence="1" key="1">
    <citation type="submission" date="2013-07" db="EMBL/GenBank/DDBJ databases">
        <title>The genome of an arbuscular mycorrhizal fungus provides insights into the evolution of the oldest plant symbiosis.</title>
        <authorList>
            <consortium name="DOE Joint Genome Institute"/>
            <person name="Tisserant E."/>
            <person name="Malbreil M."/>
            <person name="Kuo A."/>
            <person name="Kohler A."/>
            <person name="Symeonidi A."/>
            <person name="Balestrini R."/>
            <person name="Charron P."/>
            <person name="Duensing N."/>
            <person name="Frei-dit-Frey N."/>
            <person name="Gianinazzi-Pearson V."/>
            <person name="Gilbert B."/>
            <person name="Handa Y."/>
            <person name="Hijri M."/>
            <person name="Kaul R."/>
            <person name="Kawaguchi M."/>
            <person name="Krajinski F."/>
            <person name="Lammers P."/>
            <person name="Lapierre D."/>
            <person name="Masclaux F.G."/>
            <person name="Murat C."/>
            <person name="Morin E."/>
            <person name="Ndikumana S."/>
            <person name="Pagni M."/>
            <person name="Petitpierre D."/>
            <person name="Requena N."/>
            <person name="Rosikiewicz P."/>
            <person name="Riley R."/>
            <person name="Saito K."/>
            <person name="San Clemente H."/>
            <person name="Shapiro H."/>
            <person name="van Tuinen D."/>
            <person name="Becard G."/>
            <person name="Bonfante P."/>
            <person name="Paszkowski U."/>
            <person name="Shachar-Hill Y."/>
            <person name="Young J.P."/>
            <person name="Sanders I.R."/>
            <person name="Henrissat B."/>
            <person name="Rensing S.A."/>
            <person name="Grigoriev I.V."/>
            <person name="Corradi N."/>
            <person name="Roux C."/>
            <person name="Martin F."/>
        </authorList>
    </citation>
    <scope>NUCLEOTIDE SEQUENCE</scope>
    <source>
        <strain evidence="1">DAOM 197198</strain>
    </source>
</reference>
<proteinExistence type="predicted"/>
<accession>U9T308</accession>
<name>U9T308_RHIID</name>
<protein>
    <submittedName>
        <fullName evidence="1">Uncharacterized protein</fullName>
    </submittedName>
</protein>
<dbReference type="HOGENOM" id="CLU_2110268_0_0_1"/>
<sequence>MEEGRSSDYLDEPGLGMPLDSRTCNVFSKNELIIYFIVAIIKYFHKSPYIGDMFLAMKLSESNKNMHFITFNKIYSQYSFTSYWDEVIGTVKHYNHMIIKYLAIHVNLKLEASDN</sequence>
<evidence type="ECO:0000313" key="1">
    <source>
        <dbReference type="EMBL" id="ERZ97755.1"/>
    </source>
</evidence>